<dbReference type="AlphaFoldDB" id="X1KZP7"/>
<comment type="caution">
    <text evidence="1">The sequence shown here is derived from an EMBL/GenBank/DDBJ whole genome shotgun (WGS) entry which is preliminary data.</text>
</comment>
<gene>
    <name evidence="1" type="ORF">S06H3_22210</name>
</gene>
<dbReference type="InterPro" id="IPR013320">
    <property type="entry name" value="ConA-like_dom_sf"/>
</dbReference>
<feature type="non-terminal residue" evidence="1">
    <location>
        <position position="232"/>
    </location>
</feature>
<proteinExistence type="predicted"/>
<protein>
    <recommendedName>
        <fullName evidence="2">3-keto-disaccharide hydrolase domain-containing protein</fullName>
    </recommendedName>
</protein>
<dbReference type="SUPFAM" id="SSF49899">
    <property type="entry name" value="Concanavalin A-like lectins/glucanases"/>
    <property type="match status" value="1"/>
</dbReference>
<evidence type="ECO:0008006" key="2">
    <source>
        <dbReference type="Google" id="ProtNLM"/>
    </source>
</evidence>
<reference evidence="1" key="1">
    <citation type="journal article" date="2014" name="Front. Microbiol.">
        <title>High frequency of phylogenetically diverse reductive dehalogenase-homologous genes in deep subseafloor sedimentary metagenomes.</title>
        <authorList>
            <person name="Kawai M."/>
            <person name="Futagami T."/>
            <person name="Toyoda A."/>
            <person name="Takaki Y."/>
            <person name="Nishi S."/>
            <person name="Hori S."/>
            <person name="Arai W."/>
            <person name="Tsubouchi T."/>
            <person name="Morono Y."/>
            <person name="Uchiyama I."/>
            <person name="Ito T."/>
            <person name="Fujiyama A."/>
            <person name="Inagaki F."/>
            <person name="Takami H."/>
        </authorList>
    </citation>
    <scope>NUCLEOTIDE SEQUENCE</scope>
    <source>
        <strain evidence="1">Expedition CK06-06</strain>
    </source>
</reference>
<dbReference type="EMBL" id="BARV01011818">
    <property type="protein sequence ID" value="GAI12527.1"/>
    <property type="molecule type" value="Genomic_DNA"/>
</dbReference>
<accession>X1KZP7</accession>
<name>X1KZP7_9ZZZZ</name>
<organism evidence="1">
    <name type="scientific">marine sediment metagenome</name>
    <dbReference type="NCBI Taxonomy" id="412755"/>
    <lineage>
        <taxon>unclassified sequences</taxon>
        <taxon>metagenomes</taxon>
        <taxon>ecological metagenomes</taxon>
    </lineage>
</organism>
<dbReference type="Gene3D" id="2.60.120.560">
    <property type="entry name" value="Exo-inulinase, domain 1"/>
    <property type="match status" value="1"/>
</dbReference>
<sequence>FLISCVLSAARAGTSDTLLYSTDFSRLSPGVFGKYASKGFPEYHHVPREFTDGWEIVNNRGPTEWKVFELDNAQTLEYLGYNETVWTHNFTYPILCTGDPLWGDYNLEVKVTPLNTTDLTGIIFRYQDGRHYYLFAFAPGDRLTLRYRDGEKGFRRDGWHELGSSGFQIDHSRPYRLRVEAHGGKIRCYIDGKKIFDVSDSRYAGGKIGLFACAPVRYHEIAVTTTTQEKKA</sequence>
<evidence type="ECO:0000313" key="1">
    <source>
        <dbReference type="EMBL" id="GAI12527.1"/>
    </source>
</evidence>
<feature type="non-terminal residue" evidence="1">
    <location>
        <position position="1"/>
    </location>
</feature>